<protein>
    <recommendedName>
        <fullName evidence="7">UNC93-like protein MFSD11</fullName>
    </recommendedName>
    <alternativeName>
        <fullName evidence="8">Major facilitator superfamily domain-containing protein 11</fullName>
    </alternativeName>
</protein>
<evidence type="ECO:0000256" key="6">
    <source>
        <dbReference type="ARBA" id="ARBA00023180"/>
    </source>
</evidence>
<feature type="transmembrane region" description="Helical" evidence="9">
    <location>
        <begin position="142"/>
        <end position="164"/>
    </location>
</feature>
<sequence>MGFIKLTTQVINTIQLSLSFFVLFAADFTITGLQKLINVSINEDNPDYDVDGYISMGLIYLFFGIFLLTGPSIISFVGPRVAMVIGSSMMTMFFFLFYFEITWLTYLGVFLSGSGGSLLWVGEGNYMVLNSETDTIPFHVSLFWAIFATSMIPCNIYSAVSFAGKSRIDRDTRNQLIFVASALGAISVAMLVFLRRPRGKMMLPVVTSPLVAMKTTFSLFFSREFMTLLSTFIYMGFQQSFGWGVYVSTLAFTQRFGTFATQLAPIAAIVYGTGDALGAFMLVIAPKMEYHFTRRYVFWVSYVLQSLAAIGIFINIPAQAVFGYTNESSYVETPMVWLALVSSFAIGMSDGFYNTQIYPLLANMYPEYGAQTAALYKFTKSLSVAAFFFASTVLNLHIQLLVMVILGFIGSICFSIVDKRVYKMVVDRERKL</sequence>
<evidence type="ECO:0000256" key="4">
    <source>
        <dbReference type="ARBA" id="ARBA00022989"/>
    </source>
</evidence>
<dbReference type="PANTHER" id="PTHR23294:SF0">
    <property type="entry name" value="UNC93-LIKE PROTEIN MFSD11"/>
    <property type="match status" value="1"/>
</dbReference>
<keyword evidence="6" id="KW-0325">Glycoprotein</keyword>
<feature type="transmembrane region" description="Helical" evidence="9">
    <location>
        <begin position="232"/>
        <end position="252"/>
    </location>
</feature>
<feature type="transmembrane region" description="Helical" evidence="9">
    <location>
        <begin position="53"/>
        <end position="77"/>
    </location>
</feature>
<evidence type="ECO:0000256" key="2">
    <source>
        <dbReference type="ARBA" id="ARBA00009172"/>
    </source>
</evidence>
<dbReference type="SUPFAM" id="SSF103473">
    <property type="entry name" value="MFS general substrate transporter"/>
    <property type="match status" value="1"/>
</dbReference>
<feature type="transmembrane region" description="Helical" evidence="9">
    <location>
        <begin position="336"/>
        <end position="353"/>
    </location>
</feature>
<dbReference type="InterPro" id="IPR010291">
    <property type="entry name" value="Ion_channel_UNC-93"/>
</dbReference>
<feature type="transmembrane region" description="Helical" evidence="9">
    <location>
        <begin position="176"/>
        <end position="195"/>
    </location>
</feature>
<feature type="transmembrane region" description="Helical" evidence="9">
    <location>
        <begin position="201"/>
        <end position="220"/>
    </location>
</feature>
<dbReference type="InterPro" id="IPR051617">
    <property type="entry name" value="UNC-93-like_regulator"/>
</dbReference>
<name>A0A0A9XRW2_LYGHE</name>
<dbReference type="GO" id="GO:0016020">
    <property type="term" value="C:membrane"/>
    <property type="evidence" value="ECO:0007669"/>
    <property type="project" value="UniProtKB-SubCell"/>
</dbReference>
<proteinExistence type="inferred from homology"/>
<keyword evidence="3 9" id="KW-0812">Transmembrane</keyword>
<feature type="transmembrane region" description="Helical" evidence="9">
    <location>
        <begin position="12"/>
        <end position="33"/>
    </location>
</feature>
<evidence type="ECO:0000256" key="1">
    <source>
        <dbReference type="ARBA" id="ARBA00004141"/>
    </source>
</evidence>
<evidence type="ECO:0000256" key="3">
    <source>
        <dbReference type="ARBA" id="ARBA00022692"/>
    </source>
</evidence>
<evidence type="ECO:0000256" key="7">
    <source>
        <dbReference type="ARBA" id="ARBA00040302"/>
    </source>
</evidence>
<evidence type="ECO:0000256" key="5">
    <source>
        <dbReference type="ARBA" id="ARBA00023136"/>
    </source>
</evidence>
<feature type="transmembrane region" description="Helical" evidence="9">
    <location>
        <begin position="89"/>
        <end position="122"/>
    </location>
</feature>
<dbReference type="Pfam" id="PF05978">
    <property type="entry name" value="UNC-93"/>
    <property type="match status" value="1"/>
</dbReference>
<dbReference type="InterPro" id="IPR036259">
    <property type="entry name" value="MFS_trans_sf"/>
</dbReference>
<accession>A0A0A9XRW2</accession>
<keyword evidence="5 9" id="KW-0472">Membrane</keyword>
<reference evidence="10" key="1">
    <citation type="journal article" date="2014" name="PLoS ONE">
        <title>Transcriptome-Based Identification of ABC Transporters in the Western Tarnished Plant Bug Lygus hesperus.</title>
        <authorList>
            <person name="Hull J.J."/>
            <person name="Chaney K."/>
            <person name="Geib S.M."/>
            <person name="Fabrick J.A."/>
            <person name="Brent C.S."/>
            <person name="Walsh D."/>
            <person name="Lavine L.C."/>
        </authorList>
    </citation>
    <scope>NUCLEOTIDE SEQUENCE</scope>
</reference>
<feature type="transmembrane region" description="Helical" evidence="9">
    <location>
        <begin position="374"/>
        <end position="394"/>
    </location>
</feature>
<keyword evidence="4 9" id="KW-1133">Transmembrane helix</keyword>
<comment type="subcellular location">
    <subcellularLocation>
        <location evidence="1">Membrane</location>
        <topology evidence="1">Multi-pass membrane protein</topology>
    </subcellularLocation>
</comment>
<feature type="transmembrane region" description="Helical" evidence="9">
    <location>
        <begin position="400"/>
        <end position="417"/>
    </location>
</feature>
<gene>
    <name evidence="10" type="primary">Mfsd11_2</name>
    <name evidence="10" type="ORF">CM83_65767</name>
</gene>
<dbReference type="EMBL" id="GBHO01020945">
    <property type="protein sequence ID" value="JAG22659.1"/>
    <property type="molecule type" value="Transcribed_RNA"/>
</dbReference>
<comment type="similarity">
    <text evidence="2">Belongs to the unc-93 family.</text>
</comment>
<feature type="transmembrane region" description="Helical" evidence="9">
    <location>
        <begin position="264"/>
        <end position="284"/>
    </location>
</feature>
<evidence type="ECO:0000256" key="9">
    <source>
        <dbReference type="SAM" id="Phobius"/>
    </source>
</evidence>
<dbReference type="PANTHER" id="PTHR23294">
    <property type="entry name" value="ET TRANSLATION PRODUCT-RELATED"/>
    <property type="match status" value="1"/>
</dbReference>
<feature type="transmembrane region" description="Helical" evidence="9">
    <location>
        <begin position="296"/>
        <end position="316"/>
    </location>
</feature>
<evidence type="ECO:0000256" key="8">
    <source>
        <dbReference type="ARBA" id="ARBA00041910"/>
    </source>
</evidence>
<organism evidence="10">
    <name type="scientific">Lygus hesperus</name>
    <name type="common">Western plant bug</name>
    <dbReference type="NCBI Taxonomy" id="30085"/>
    <lineage>
        <taxon>Eukaryota</taxon>
        <taxon>Metazoa</taxon>
        <taxon>Ecdysozoa</taxon>
        <taxon>Arthropoda</taxon>
        <taxon>Hexapoda</taxon>
        <taxon>Insecta</taxon>
        <taxon>Pterygota</taxon>
        <taxon>Neoptera</taxon>
        <taxon>Paraneoptera</taxon>
        <taxon>Hemiptera</taxon>
        <taxon>Heteroptera</taxon>
        <taxon>Panheteroptera</taxon>
        <taxon>Cimicomorpha</taxon>
        <taxon>Miridae</taxon>
        <taxon>Mirini</taxon>
        <taxon>Lygus</taxon>
    </lineage>
</organism>
<evidence type="ECO:0000313" key="10">
    <source>
        <dbReference type="EMBL" id="JAG22659.1"/>
    </source>
</evidence>
<reference evidence="10" key="2">
    <citation type="submission" date="2014-07" db="EMBL/GenBank/DDBJ databases">
        <authorList>
            <person name="Hull J."/>
        </authorList>
    </citation>
    <scope>NUCLEOTIDE SEQUENCE</scope>
</reference>
<dbReference type="AlphaFoldDB" id="A0A0A9XRW2"/>